<sequence length="56" mass="5819">MRELIEVERPAARATVEPGREGAGIGSGERFAGRPVIPGRAGPDAPRGPWRAGEPG</sequence>
<evidence type="ECO:0000256" key="1">
    <source>
        <dbReference type="SAM" id="MobiDB-lite"/>
    </source>
</evidence>
<gene>
    <name evidence="2" type="ORF">Acy02nite_40220</name>
</gene>
<comment type="caution">
    <text evidence="2">The sequence shown here is derived from an EMBL/GenBank/DDBJ whole genome shotgun (WGS) entry which is preliminary data.</text>
</comment>
<evidence type="ECO:0000313" key="3">
    <source>
        <dbReference type="Proteomes" id="UP000619479"/>
    </source>
</evidence>
<dbReference type="EMBL" id="BOMH01000030">
    <property type="protein sequence ID" value="GID66141.1"/>
    <property type="molecule type" value="Genomic_DNA"/>
</dbReference>
<accession>A0A919MCH2</accession>
<proteinExistence type="predicted"/>
<name>A0A919MCH2_9ACTN</name>
<protein>
    <submittedName>
        <fullName evidence="2">Uncharacterized protein</fullName>
    </submittedName>
</protein>
<feature type="compositionally biased region" description="Low complexity" evidence="1">
    <location>
        <begin position="38"/>
        <end position="56"/>
    </location>
</feature>
<organism evidence="2 3">
    <name type="scientific">Actinoplanes cyaneus</name>
    <dbReference type="NCBI Taxonomy" id="52696"/>
    <lineage>
        <taxon>Bacteria</taxon>
        <taxon>Bacillati</taxon>
        <taxon>Actinomycetota</taxon>
        <taxon>Actinomycetes</taxon>
        <taxon>Micromonosporales</taxon>
        <taxon>Micromonosporaceae</taxon>
        <taxon>Actinoplanes</taxon>
    </lineage>
</organism>
<dbReference type="Proteomes" id="UP000619479">
    <property type="component" value="Unassembled WGS sequence"/>
</dbReference>
<keyword evidence="3" id="KW-1185">Reference proteome</keyword>
<dbReference type="RefSeq" id="WP_203742632.1">
    <property type="nucleotide sequence ID" value="NZ_BAAAUC010000043.1"/>
</dbReference>
<feature type="region of interest" description="Disordered" evidence="1">
    <location>
        <begin position="15"/>
        <end position="56"/>
    </location>
</feature>
<dbReference type="AlphaFoldDB" id="A0A919MCH2"/>
<reference evidence="2" key="1">
    <citation type="submission" date="2021-01" db="EMBL/GenBank/DDBJ databases">
        <title>Whole genome shotgun sequence of Actinoplanes cyaneus NBRC 14990.</title>
        <authorList>
            <person name="Komaki H."/>
            <person name="Tamura T."/>
        </authorList>
    </citation>
    <scope>NUCLEOTIDE SEQUENCE</scope>
    <source>
        <strain evidence="2">NBRC 14990</strain>
    </source>
</reference>
<evidence type="ECO:0000313" key="2">
    <source>
        <dbReference type="EMBL" id="GID66141.1"/>
    </source>
</evidence>